<dbReference type="PIRSF" id="PIRSF002741">
    <property type="entry name" value="MppA"/>
    <property type="match status" value="1"/>
</dbReference>
<dbReference type="InterPro" id="IPR006311">
    <property type="entry name" value="TAT_signal"/>
</dbReference>
<evidence type="ECO:0000259" key="5">
    <source>
        <dbReference type="Pfam" id="PF00496"/>
    </source>
</evidence>
<feature type="domain" description="Solute-binding protein family 5" evidence="5">
    <location>
        <begin position="77"/>
        <end position="440"/>
    </location>
</feature>
<evidence type="ECO:0000256" key="1">
    <source>
        <dbReference type="ARBA" id="ARBA00004418"/>
    </source>
</evidence>
<dbReference type="InterPro" id="IPR000914">
    <property type="entry name" value="SBP_5_dom"/>
</dbReference>
<dbReference type="CDD" id="cd08502">
    <property type="entry name" value="PBP2_NikA_DppA_OppA_like_16"/>
    <property type="match status" value="1"/>
</dbReference>
<gene>
    <name evidence="6" type="ORF">MON41_23145</name>
</gene>
<reference evidence="6 7" key="1">
    <citation type="submission" date="2022-03" db="EMBL/GenBank/DDBJ databases">
        <title>Complete genome analysis of Roseomonas KG 17.1 : a prolific producer of plant growth promoters.</title>
        <authorList>
            <person name="Saadouli I."/>
            <person name="Najjari A."/>
            <person name="Mosbah A."/>
            <person name="Ouzari H.I."/>
        </authorList>
    </citation>
    <scope>NUCLEOTIDE SEQUENCE [LARGE SCALE GENOMIC DNA]</scope>
    <source>
        <strain evidence="6 7">KG17-1</strain>
    </source>
</reference>
<organism evidence="6 7">
    <name type="scientific">Teichococcus vastitatis</name>
    <dbReference type="NCBI Taxonomy" id="2307076"/>
    <lineage>
        <taxon>Bacteria</taxon>
        <taxon>Pseudomonadati</taxon>
        <taxon>Pseudomonadota</taxon>
        <taxon>Alphaproteobacteria</taxon>
        <taxon>Acetobacterales</taxon>
        <taxon>Roseomonadaceae</taxon>
        <taxon>Roseomonas</taxon>
    </lineage>
</organism>
<evidence type="ECO:0000256" key="4">
    <source>
        <dbReference type="SAM" id="SignalP"/>
    </source>
</evidence>
<dbReference type="Pfam" id="PF00496">
    <property type="entry name" value="SBP_bac_5"/>
    <property type="match status" value="1"/>
</dbReference>
<keyword evidence="7" id="KW-1185">Reference proteome</keyword>
<dbReference type="PANTHER" id="PTHR30290">
    <property type="entry name" value="PERIPLASMIC BINDING COMPONENT OF ABC TRANSPORTER"/>
    <property type="match status" value="1"/>
</dbReference>
<evidence type="ECO:0000256" key="3">
    <source>
        <dbReference type="ARBA" id="ARBA00022729"/>
    </source>
</evidence>
<comment type="similarity">
    <text evidence="2">Belongs to the bacterial solute-binding protein 5 family.</text>
</comment>
<dbReference type="EMBL" id="JALBUU010000125">
    <property type="protein sequence ID" value="MCI0756536.1"/>
    <property type="molecule type" value="Genomic_DNA"/>
</dbReference>
<comment type="caution">
    <text evidence="6">The sequence shown here is derived from an EMBL/GenBank/DDBJ whole genome shotgun (WGS) entry which is preliminary data.</text>
</comment>
<dbReference type="SUPFAM" id="SSF53850">
    <property type="entry name" value="Periplasmic binding protein-like II"/>
    <property type="match status" value="1"/>
</dbReference>
<protein>
    <submittedName>
        <fullName evidence="6">ABC transporter substrate-binding protein</fullName>
    </submittedName>
</protein>
<comment type="subcellular location">
    <subcellularLocation>
        <location evidence="1">Periplasm</location>
    </subcellularLocation>
</comment>
<keyword evidence="3 4" id="KW-0732">Signal</keyword>
<dbReference type="InterPro" id="IPR039424">
    <property type="entry name" value="SBP_5"/>
</dbReference>
<dbReference type="Proteomes" id="UP001201985">
    <property type="component" value="Unassembled WGS sequence"/>
</dbReference>
<evidence type="ECO:0000313" key="7">
    <source>
        <dbReference type="Proteomes" id="UP001201985"/>
    </source>
</evidence>
<dbReference type="InterPro" id="IPR030678">
    <property type="entry name" value="Peptide/Ni-bd"/>
</dbReference>
<dbReference type="RefSeq" id="WP_120007252.1">
    <property type="nucleotide sequence ID" value="NZ_JALBUU010000125.1"/>
</dbReference>
<proteinExistence type="inferred from homology"/>
<evidence type="ECO:0000256" key="2">
    <source>
        <dbReference type="ARBA" id="ARBA00005695"/>
    </source>
</evidence>
<sequence length="529" mass="58754">MTSFHRRTLLKAAAGVPLLPALSMPALAQNTAATTLRFIPQANLTALDPVWTTATVTGNHGYYVFDTLYSLDSKGRVQPQMAEGHEVSEDGKTWRIRLRPGLKFHDNEPVRAADCIASVKRWAVRDPFGQLLAKVTEEWRAVDDRTLEIRLNRPFPLLLTALGKDTNCAFIMPERLAQTDATKAITEMVGSGPYRFLPAEFNSGSRVAYAKFDGYVPRQEAPDWATGAKVAHFQRIEWNIITDPATAAGALMNGEVDWWERPLADLQPMLARNKDIRREVLDKAGRMALARLNCLQPPFNDVKVRRAVLCSVIQENYMRASQGDDTAAWTDTRSVWPKHTPYYADNKDLMPGDLDRARAMLKESGYSGQKVAIISPTDFPDIGPLGHVSADALAQIGMNVDLMESDWGTVIQRRNSREPVEKGGWSMFHTTGGATFYGSPAMSPLARGQGEEGWFGWYKSERAEALTEEWLYAPDEPAQKKVAAELGRLALEEVATVPLGQFTIRTAFRSSLTGIIEGTAPYPWGVRRA</sequence>
<name>A0ABS9WBD4_9PROT</name>
<dbReference type="Gene3D" id="3.40.190.10">
    <property type="entry name" value="Periplasmic binding protein-like II"/>
    <property type="match status" value="1"/>
</dbReference>
<dbReference type="PROSITE" id="PS51318">
    <property type="entry name" value="TAT"/>
    <property type="match status" value="1"/>
</dbReference>
<dbReference type="Gene3D" id="3.10.105.10">
    <property type="entry name" value="Dipeptide-binding Protein, Domain 3"/>
    <property type="match status" value="1"/>
</dbReference>
<accession>A0ABS9WBD4</accession>
<feature type="chain" id="PRO_5045291368" evidence="4">
    <location>
        <begin position="29"/>
        <end position="529"/>
    </location>
</feature>
<evidence type="ECO:0000313" key="6">
    <source>
        <dbReference type="EMBL" id="MCI0756536.1"/>
    </source>
</evidence>
<feature type="signal peptide" evidence="4">
    <location>
        <begin position="1"/>
        <end position="28"/>
    </location>
</feature>
<dbReference type="PANTHER" id="PTHR30290:SF38">
    <property type="entry name" value="D,D-DIPEPTIDE-BINDING PERIPLASMIC PROTEIN DDPA-RELATED"/>
    <property type="match status" value="1"/>
</dbReference>